<protein>
    <submittedName>
        <fullName evidence="2">Uncharacterized protein</fullName>
    </submittedName>
</protein>
<organism evidence="2">
    <name type="scientific">Chromera velia CCMP2878</name>
    <dbReference type="NCBI Taxonomy" id="1169474"/>
    <lineage>
        <taxon>Eukaryota</taxon>
        <taxon>Sar</taxon>
        <taxon>Alveolata</taxon>
        <taxon>Colpodellida</taxon>
        <taxon>Chromeraceae</taxon>
        <taxon>Chromera</taxon>
    </lineage>
</organism>
<dbReference type="VEuPathDB" id="CryptoDB:Cvel_4591"/>
<feature type="region of interest" description="Disordered" evidence="1">
    <location>
        <begin position="114"/>
        <end position="183"/>
    </location>
</feature>
<name>A0A0G4GER5_9ALVE</name>
<accession>A0A0G4GER5</accession>
<dbReference type="EMBL" id="CDMZ01001137">
    <property type="protein sequence ID" value="CEM27837.1"/>
    <property type="molecule type" value="Genomic_DNA"/>
</dbReference>
<sequence>MCRRENAFVHFDDDKRPTRVPFQRVANTPASVLVYERAPDDFKAGEETNEDDQTGGNCPVGAEPAILREKILFRKLHKIQDAEKIIRRILHTLIVEAPEESVFVKHPDLVLRRQKRPGTEDDKGGGRSAGSLCCESENDRVASGGEGRKFNDDKSPPLTGEDEEEDGEEEEEEEDDNSPTREQEDAALLSHIIEAIALVGLPQLGKTAEILLWCWIAHFVDDTVPIIFLRNNGGLEALDAFCKSIENFNKGILRPILRELEKEFPLLEEERFFLYPVVKTDDICSQKFEDGKAQVLLQRLSNPTNIGIYTIKGRNRGKARRSGDIPAINDLYLKLDKEGKLWHRQPTSQLGSLHVYRVTIFVDEADGLITSSNRNRGATERLMHQPGGVSPPQMCQDEEDADFEGDEGQEAKSAEKKKEELDQALFDDLVKPRGVLVRAVHRTMYVTLSATMGRILVTGHDSNCRIVRMPLKSDYYGFSPSVPIERRICPENSRVVFTQSPDLSKYTQTRDQHPGVWEMFGDMANDETRRRVALVHGERQIRKQEELQDAIIDKVDSLEDDPRFEGRHIFAFTHNGGDRGGFACRLKLSRSVPSDMLAHFEFEEGQRRGMSSRKK</sequence>
<feature type="compositionally biased region" description="Acidic residues" evidence="1">
    <location>
        <begin position="160"/>
        <end position="177"/>
    </location>
</feature>
<feature type="compositionally biased region" description="Basic and acidic residues" evidence="1">
    <location>
        <begin position="114"/>
        <end position="125"/>
    </location>
</feature>
<evidence type="ECO:0000256" key="1">
    <source>
        <dbReference type="SAM" id="MobiDB-lite"/>
    </source>
</evidence>
<feature type="compositionally biased region" description="Basic and acidic residues" evidence="1">
    <location>
        <begin position="146"/>
        <end position="155"/>
    </location>
</feature>
<evidence type="ECO:0000313" key="2">
    <source>
        <dbReference type="EMBL" id="CEM27837.1"/>
    </source>
</evidence>
<proteinExistence type="predicted"/>
<feature type="compositionally biased region" description="Acidic residues" evidence="1">
    <location>
        <begin position="396"/>
        <end position="408"/>
    </location>
</feature>
<reference evidence="2" key="1">
    <citation type="submission" date="2014-11" db="EMBL/GenBank/DDBJ databases">
        <authorList>
            <person name="Otto D Thomas"/>
            <person name="Naeem Raeece"/>
        </authorList>
    </citation>
    <scope>NUCLEOTIDE SEQUENCE</scope>
</reference>
<gene>
    <name evidence="2" type="ORF">Cvel_4591</name>
</gene>
<feature type="region of interest" description="Disordered" evidence="1">
    <location>
        <begin position="372"/>
        <end position="417"/>
    </location>
</feature>
<dbReference type="AlphaFoldDB" id="A0A0G4GER5"/>